<evidence type="ECO:0000313" key="2">
    <source>
        <dbReference type="Proteomes" id="UP000281028"/>
    </source>
</evidence>
<evidence type="ECO:0000313" key="1">
    <source>
        <dbReference type="EMBL" id="NSL86036.1"/>
    </source>
</evidence>
<dbReference type="Proteomes" id="UP000281028">
    <property type="component" value="Unassembled WGS sequence"/>
</dbReference>
<dbReference type="OrthoDB" id="2503268at2"/>
<name>A0A3S1D2E3_9BACT</name>
<protein>
    <submittedName>
        <fullName evidence="1">Uncharacterized protein</fullName>
    </submittedName>
</protein>
<proteinExistence type="predicted"/>
<accession>A0A3S1D2E3</accession>
<organism evidence="1 2">
    <name type="scientific">Chitinophaga solisilvae</name>
    <dbReference type="NCBI Taxonomy" id="1233460"/>
    <lineage>
        <taxon>Bacteria</taxon>
        <taxon>Pseudomonadati</taxon>
        <taxon>Bacteroidota</taxon>
        <taxon>Chitinophagia</taxon>
        <taxon>Chitinophagales</taxon>
        <taxon>Chitinophagaceae</taxon>
        <taxon>Chitinophaga</taxon>
    </lineage>
</organism>
<reference evidence="1" key="1">
    <citation type="submission" date="2020-05" db="EMBL/GenBank/DDBJ databases">
        <title>Chitinophaga laudate sp. nov., isolated from a tropical peat swamp.</title>
        <authorList>
            <person name="Goh C.B.S."/>
            <person name="Lee M.S."/>
            <person name="Parimannan S."/>
            <person name="Pasbakhsh P."/>
            <person name="Yule C.M."/>
            <person name="Rajandas H."/>
            <person name="Loke S."/>
            <person name="Croft L."/>
            <person name="Tan J.B.L."/>
        </authorList>
    </citation>
    <scope>NUCLEOTIDE SEQUENCE</scope>
    <source>
        <strain evidence="1">Mgbs1</strain>
    </source>
</reference>
<gene>
    <name evidence="1" type="ORF">ECE50_004285</name>
</gene>
<dbReference type="EMBL" id="RIAR02000001">
    <property type="protein sequence ID" value="NSL86036.1"/>
    <property type="molecule type" value="Genomic_DNA"/>
</dbReference>
<dbReference type="AlphaFoldDB" id="A0A3S1D2E3"/>
<keyword evidence="2" id="KW-1185">Reference proteome</keyword>
<sequence>MHLPFSNTDTGTLSISYLIVTQNQVPATEFEAGTALTLSWQSTGTYFRLYAANNPQPVYEGEDTSTTLSSGVTVDTTFTLEASSGGDKLYSSVTITISNPALTPGSVTVAKDDTVNNNLNAEGDATFNQLKVTGTLVFPNQNDPSLEITGDLFTNCQMSVTGTTTVQGTATIDSLTVNGSLQVNGNFNNSNGVQVPQLNASGLTAGTTSTQTLEAGKSLTALAGSVSLFTNSQTLYQGKESFTKSFKAKTDGYFLVYLQADDTAFSTLEIQIDSYTINATGGSTYLDKKNAATIFLPVAKGKSLTYTVVYKGFYTIPTEFTIKWFPIGQAADKKETYEITDMPGDRVEEILVEVEALLTARYTARQKAASSFIQHIEQTCNKTIDAPAKQLLIEKLLTMK</sequence>
<comment type="caution">
    <text evidence="1">The sequence shown here is derived from an EMBL/GenBank/DDBJ whole genome shotgun (WGS) entry which is preliminary data.</text>
</comment>